<accession>A0A3B0W5H4</accession>
<evidence type="ECO:0000256" key="1">
    <source>
        <dbReference type="SAM" id="Phobius"/>
    </source>
</evidence>
<keyword evidence="1" id="KW-0812">Transmembrane</keyword>
<keyword evidence="1" id="KW-1133">Transmembrane helix</keyword>
<organism evidence="2">
    <name type="scientific">hydrothermal vent metagenome</name>
    <dbReference type="NCBI Taxonomy" id="652676"/>
    <lineage>
        <taxon>unclassified sequences</taxon>
        <taxon>metagenomes</taxon>
        <taxon>ecological metagenomes</taxon>
    </lineage>
</organism>
<evidence type="ECO:0000313" key="2">
    <source>
        <dbReference type="EMBL" id="VAW47603.1"/>
    </source>
</evidence>
<gene>
    <name evidence="2" type="ORF">MNBD_GAMMA03-1349</name>
</gene>
<protein>
    <submittedName>
        <fullName evidence="2">Uncharacterized protein</fullName>
    </submittedName>
</protein>
<reference evidence="2" key="1">
    <citation type="submission" date="2018-06" db="EMBL/GenBank/DDBJ databases">
        <authorList>
            <person name="Zhirakovskaya E."/>
        </authorList>
    </citation>
    <scope>NUCLEOTIDE SEQUENCE</scope>
</reference>
<sequence>MVNEINYNSAPVNPSPLLPVKTVSGLFNFFNYSVFWIWII</sequence>
<dbReference type="EMBL" id="UOFC01000156">
    <property type="protein sequence ID" value="VAW47603.1"/>
    <property type="molecule type" value="Genomic_DNA"/>
</dbReference>
<keyword evidence="1" id="KW-0472">Membrane</keyword>
<feature type="transmembrane region" description="Helical" evidence="1">
    <location>
        <begin position="20"/>
        <end position="39"/>
    </location>
</feature>
<dbReference type="AlphaFoldDB" id="A0A3B0W5H4"/>
<proteinExistence type="predicted"/>
<name>A0A3B0W5H4_9ZZZZ</name>